<evidence type="ECO:0000256" key="1">
    <source>
        <dbReference type="SAM" id="MobiDB-lite"/>
    </source>
</evidence>
<dbReference type="OrthoDB" id="10640459at2759"/>
<sequence>MLSHQSQIRLKRGASVLVASHHHVLVPIALSPSTHLAVCNDGSAPPHVELARLAHAAPAPAHIPAPPYLRRPPRVSEFGSLLTHIHPFVLRDSRARHRTAPSPTLATPQRQSPSRRVPHPVHHRVWRRLEGGREFQGRAGCGAGCCLVSKCLSLGANSSNTPGPQLVVFDHRSPVRYPTPFIRSILALDLRILRRPRPSLLLPSAFTVARPSTGGVIVRVLPGNEFVGGVGEVETAMSAMDMLGVVTGFAGRRTYAESGKSSGSGFV</sequence>
<keyword evidence="3" id="KW-1185">Reference proteome</keyword>
<protein>
    <submittedName>
        <fullName evidence="2">Uncharacterized protein</fullName>
    </submittedName>
</protein>
<feature type="region of interest" description="Disordered" evidence="1">
    <location>
        <begin position="92"/>
        <end position="120"/>
    </location>
</feature>
<gene>
    <name evidence="2" type="ORF">DFP72DRAFT_1175750</name>
</gene>
<proteinExistence type="predicted"/>
<accession>A0A8H6HFL0</accession>
<comment type="caution">
    <text evidence="2">The sequence shown here is derived from an EMBL/GenBank/DDBJ whole genome shotgun (WGS) entry which is preliminary data.</text>
</comment>
<evidence type="ECO:0000313" key="2">
    <source>
        <dbReference type="EMBL" id="KAF6746109.1"/>
    </source>
</evidence>
<dbReference type="AlphaFoldDB" id="A0A8H6HFL0"/>
<dbReference type="Proteomes" id="UP000521943">
    <property type="component" value="Unassembled WGS sequence"/>
</dbReference>
<organism evidence="2 3">
    <name type="scientific">Ephemerocybe angulata</name>
    <dbReference type="NCBI Taxonomy" id="980116"/>
    <lineage>
        <taxon>Eukaryota</taxon>
        <taxon>Fungi</taxon>
        <taxon>Dikarya</taxon>
        <taxon>Basidiomycota</taxon>
        <taxon>Agaricomycotina</taxon>
        <taxon>Agaricomycetes</taxon>
        <taxon>Agaricomycetidae</taxon>
        <taxon>Agaricales</taxon>
        <taxon>Agaricineae</taxon>
        <taxon>Psathyrellaceae</taxon>
        <taxon>Ephemerocybe</taxon>
    </lineage>
</organism>
<dbReference type="EMBL" id="JACGCI010000096">
    <property type="protein sequence ID" value="KAF6746109.1"/>
    <property type="molecule type" value="Genomic_DNA"/>
</dbReference>
<name>A0A8H6HFL0_9AGAR</name>
<reference evidence="2 3" key="1">
    <citation type="submission" date="2020-07" db="EMBL/GenBank/DDBJ databases">
        <title>Comparative genomics of pyrophilous fungi reveals a link between fire events and developmental genes.</title>
        <authorList>
            <consortium name="DOE Joint Genome Institute"/>
            <person name="Steindorff A.S."/>
            <person name="Carver A."/>
            <person name="Calhoun S."/>
            <person name="Stillman K."/>
            <person name="Liu H."/>
            <person name="Lipzen A."/>
            <person name="Pangilinan J."/>
            <person name="Labutti K."/>
            <person name="Bruns T.D."/>
            <person name="Grigoriev I.V."/>
        </authorList>
    </citation>
    <scope>NUCLEOTIDE SEQUENCE [LARGE SCALE GENOMIC DNA]</scope>
    <source>
        <strain evidence="2 3">CBS 144469</strain>
    </source>
</reference>
<evidence type="ECO:0000313" key="3">
    <source>
        <dbReference type="Proteomes" id="UP000521943"/>
    </source>
</evidence>
<feature type="compositionally biased region" description="Polar residues" evidence="1">
    <location>
        <begin position="101"/>
        <end position="114"/>
    </location>
</feature>